<evidence type="ECO:0000313" key="2">
    <source>
        <dbReference type="EMBL" id="KDP22013.1"/>
    </source>
</evidence>
<dbReference type="AlphaFoldDB" id="A0A067JGS5"/>
<evidence type="ECO:0000313" key="3">
    <source>
        <dbReference type="Proteomes" id="UP000027138"/>
    </source>
</evidence>
<reference evidence="2 3" key="1">
    <citation type="journal article" date="2014" name="PLoS ONE">
        <title>Global Analysis of Gene Expression Profiles in Physic Nut (Jatropha curcas L.) Seedlings Exposed to Salt Stress.</title>
        <authorList>
            <person name="Zhang L."/>
            <person name="Zhang C."/>
            <person name="Wu P."/>
            <person name="Chen Y."/>
            <person name="Li M."/>
            <person name="Jiang H."/>
            <person name="Wu G."/>
        </authorList>
    </citation>
    <scope>NUCLEOTIDE SEQUENCE [LARGE SCALE GENOMIC DNA]</scope>
    <source>
        <strain evidence="3">cv. GZQX0401</strain>
        <tissue evidence="2">Young leaves</tissue>
    </source>
</reference>
<keyword evidence="3" id="KW-1185">Reference proteome</keyword>
<accession>A0A067JGS5</accession>
<feature type="region of interest" description="Disordered" evidence="1">
    <location>
        <begin position="58"/>
        <end position="95"/>
    </location>
</feature>
<proteinExistence type="predicted"/>
<organism evidence="2 3">
    <name type="scientific">Jatropha curcas</name>
    <name type="common">Barbados nut</name>
    <dbReference type="NCBI Taxonomy" id="180498"/>
    <lineage>
        <taxon>Eukaryota</taxon>
        <taxon>Viridiplantae</taxon>
        <taxon>Streptophyta</taxon>
        <taxon>Embryophyta</taxon>
        <taxon>Tracheophyta</taxon>
        <taxon>Spermatophyta</taxon>
        <taxon>Magnoliopsida</taxon>
        <taxon>eudicotyledons</taxon>
        <taxon>Gunneridae</taxon>
        <taxon>Pentapetalae</taxon>
        <taxon>rosids</taxon>
        <taxon>fabids</taxon>
        <taxon>Malpighiales</taxon>
        <taxon>Euphorbiaceae</taxon>
        <taxon>Crotonoideae</taxon>
        <taxon>Jatropheae</taxon>
        <taxon>Jatropha</taxon>
    </lineage>
</organism>
<dbReference type="Proteomes" id="UP000027138">
    <property type="component" value="Unassembled WGS sequence"/>
</dbReference>
<protein>
    <submittedName>
        <fullName evidence="2">Uncharacterized protein</fullName>
    </submittedName>
</protein>
<name>A0A067JGS5_JATCU</name>
<sequence length="95" mass="10338">MVVSKHDVMHFGRPGGHSEKFTESMPIWYLKCPENCEGCRTGPGIFFGCTELPKRPLERKASKSAGHGGGSGRRQRRQLPPSVAAEAALQPGFSL</sequence>
<gene>
    <name evidence="2" type="ORF">JCGZ_02857</name>
</gene>
<dbReference type="EMBL" id="KK915470">
    <property type="protein sequence ID" value="KDP22013.1"/>
    <property type="molecule type" value="Genomic_DNA"/>
</dbReference>
<evidence type="ECO:0000256" key="1">
    <source>
        <dbReference type="SAM" id="MobiDB-lite"/>
    </source>
</evidence>